<protein>
    <submittedName>
        <fullName evidence="3">Alpha/beta hydrolase</fullName>
    </submittedName>
</protein>
<evidence type="ECO:0000256" key="1">
    <source>
        <dbReference type="SAM" id="Phobius"/>
    </source>
</evidence>
<name>A0A6G6ADD1_9VIRU</name>
<dbReference type="Pfam" id="PF00561">
    <property type="entry name" value="Abhydrolase_1"/>
    <property type="match status" value="1"/>
</dbReference>
<dbReference type="InterPro" id="IPR029058">
    <property type="entry name" value="AB_hydrolase_fold"/>
</dbReference>
<keyword evidence="1" id="KW-0812">Transmembrane</keyword>
<organism evidence="3">
    <name type="scientific">Borely moumouvirus</name>
    <dbReference type="NCBI Taxonomy" id="2712067"/>
    <lineage>
        <taxon>Viruses</taxon>
        <taxon>Varidnaviria</taxon>
        <taxon>Bamfordvirae</taxon>
        <taxon>Nucleocytoviricota</taxon>
        <taxon>Megaviricetes</taxon>
        <taxon>Imitervirales</taxon>
        <taxon>Mimiviridae</taxon>
        <taxon>Megamimivirinae</taxon>
        <taxon>Moumouvirus</taxon>
    </lineage>
</organism>
<dbReference type="SUPFAM" id="SSF53474">
    <property type="entry name" value="alpha/beta-Hydrolases"/>
    <property type="match status" value="1"/>
</dbReference>
<dbReference type="InterPro" id="IPR000073">
    <property type="entry name" value="AB_hydrolase_1"/>
</dbReference>
<evidence type="ECO:0000259" key="2">
    <source>
        <dbReference type="Pfam" id="PF00561"/>
    </source>
</evidence>
<dbReference type="Gene3D" id="3.40.50.1820">
    <property type="entry name" value="alpha/beta hydrolase"/>
    <property type="match status" value="1"/>
</dbReference>
<proteinExistence type="predicted"/>
<keyword evidence="3" id="KW-0378">Hydrolase</keyword>
<dbReference type="GO" id="GO:0016787">
    <property type="term" value="F:hydrolase activity"/>
    <property type="evidence" value="ECO:0007669"/>
    <property type="project" value="UniProtKB-KW"/>
</dbReference>
<dbReference type="PANTHER" id="PTHR12277:SF81">
    <property type="entry name" value="PROTEIN ABHD13"/>
    <property type="match status" value="1"/>
</dbReference>
<reference evidence="3" key="1">
    <citation type="submission" date="2019-07" db="EMBL/GenBank/DDBJ databases">
        <title>The discovery of a new lineage B mimivirus raises questions about particles surface fibrils.</title>
        <authorList>
            <person name="Silva L.K.S."/>
            <person name="Rodrigues R.A.L."/>
            <person name="Andrade A.C.S.P."/>
            <person name="Hikida H."/>
            <person name="Andreani J."/>
            <person name="Levasseur A."/>
            <person name="La Scola B."/>
            <person name="Abrahao J.S."/>
        </authorList>
    </citation>
    <scope>NUCLEOTIDE SEQUENCE</scope>
    <source>
        <strain evidence="3">B60</strain>
    </source>
</reference>
<sequence>MYKKLIPMIIVIIIVIIAIMYFKQDNLYQPYKPIENKYQKFIKNIHSLVESYDDILCTYIKTSDNELLDFYHIKNPDSDKCIIYFHGNKGNVSMRYDIIKFLYNYSSVIIFDYRSFGKSSGNKENLSSNTLNIDAKAVWFYTINVLKYKPSSICIYGESLGSSIALALVSEITQKFDVEFHPYSLILVSPLYSLSEMIEHKSNKLGLGYFGKFMGFFMGKEYESNKLIQLVSHKTIIIIAHSVNDDIIPYNQGKNLFNIIKNIHPNAKFVDLLGTHNKLKLTDNYVYTLAEIFNN</sequence>
<feature type="domain" description="AB hydrolase-1" evidence="2">
    <location>
        <begin position="82"/>
        <end position="175"/>
    </location>
</feature>
<accession>A0A6G6ADD1</accession>
<dbReference type="EMBL" id="MN175499">
    <property type="protein sequence ID" value="QID06338.1"/>
    <property type="molecule type" value="Genomic_DNA"/>
</dbReference>
<keyword evidence="1" id="KW-0472">Membrane</keyword>
<keyword evidence="1" id="KW-1133">Transmembrane helix</keyword>
<dbReference type="PANTHER" id="PTHR12277">
    <property type="entry name" value="ALPHA/BETA HYDROLASE DOMAIN-CONTAINING PROTEIN"/>
    <property type="match status" value="1"/>
</dbReference>
<feature type="transmembrane region" description="Helical" evidence="1">
    <location>
        <begin position="6"/>
        <end position="22"/>
    </location>
</feature>
<evidence type="ECO:0000313" key="3">
    <source>
        <dbReference type="EMBL" id="QID06338.1"/>
    </source>
</evidence>